<feature type="region of interest" description="Disordered" evidence="4">
    <location>
        <begin position="1"/>
        <end position="66"/>
    </location>
</feature>
<dbReference type="Gene3D" id="2.130.10.10">
    <property type="entry name" value="YVTN repeat-like/Quinoprotein amine dehydrogenase"/>
    <property type="match status" value="2"/>
</dbReference>
<dbReference type="GO" id="GO:0046540">
    <property type="term" value="C:U4/U6 x U5 tri-snRNP complex"/>
    <property type="evidence" value="ECO:0007669"/>
    <property type="project" value="TreeGrafter"/>
</dbReference>
<dbReference type="PROSITE" id="PS50082">
    <property type="entry name" value="WD_REPEATS_2"/>
    <property type="match status" value="6"/>
</dbReference>
<feature type="compositionally biased region" description="Basic and acidic residues" evidence="4">
    <location>
        <begin position="56"/>
        <end position="66"/>
    </location>
</feature>
<feature type="repeat" description="WD" evidence="3">
    <location>
        <begin position="335"/>
        <end position="376"/>
    </location>
</feature>
<dbReference type="PANTHER" id="PTHR19846">
    <property type="entry name" value="WD40 REPEAT PROTEIN"/>
    <property type="match status" value="1"/>
</dbReference>
<organism evidence="6 7">
    <name type="scientific">Ceratodon purpureus</name>
    <name type="common">Fire moss</name>
    <name type="synonym">Dicranum purpureum</name>
    <dbReference type="NCBI Taxonomy" id="3225"/>
    <lineage>
        <taxon>Eukaryota</taxon>
        <taxon>Viridiplantae</taxon>
        <taxon>Streptophyta</taxon>
        <taxon>Embryophyta</taxon>
        <taxon>Bryophyta</taxon>
        <taxon>Bryophytina</taxon>
        <taxon>Bryopsida</taxon>
        <taxon>Dicranidae</taxon>
        <taxon>Pseudoditrichales</taxon>
        <taxon>Ditrichaceae</taxon>
        <taxon>Ceratodon</taxon>
    </lineage>
</organism>
<evidence type="ECO:0000313" key="7">
    <source>
        <dbReference type="Proteomes" id="UP000822688"/>
    </source>
</evidence>
<dbReference type="GO" id="GO:0000398">
    <property type="term" value="P:mRNA splicing, via spliceosome"/>
    <property type="evidence" value="ECO:0007669"/>
    <property type="project" value="TreeGrafter"/>
</dbReference>
<dbReference type="InterPro" id="IPR020472">
    <property type="entry name" value="WD40_PAC1"/>
</dbReference>
<dbReference type="SUPFAM" id="SSF158230">
    <property type="entry name" value="PRP4-like"/>
    <property type="match status" value="1"/>
</dbReference>
<dbReference type="Pfam" id="PF08799">
    <property type="entry name" value="PRP4"/>
    <property type="match status" value="1"/>
</dbReference>
<feature type="repeat" description="WD" evidence="3">
    <location>
        <begin position="377"/>
        <end position="418"/>
    </location>
</feature>
<evidence type="ECO:0000259" key="5">
    <source>
        <dbReference type="SMART" id="SM00500"/>
    </source>
</evidence>
<feature type="repeat" description="WD" evidence="3">
    <location>
        <begin position="461"/>
        <end position="503"/>
    </location>
</feature>
<dbReference type="PROSITE" id="PS50294">
    <property type="entry name" value="WD_REPEATS_REGION"/>
    <property type="match status" value="5"/>
</dbReference>
<dbReference type="GO" id="GO:0030621">
    <property type="term" value="F:U4 snRNA binding"/>
    <property type="evidence" value="ECO:0007669"/>
    <property type="project" value="TreeGrafter"/>
</dbReference>
<keyword evidence="1 3" id="KW-0853">WD repeat</keyword>
<evidence type="ECO:0000313" key="6">
    <source>
        <dbReference type="EMBL" id="KAG0572073.1"/>
    </source>
</evidence>
<gene>
    <name evidence="6" type="ORF">KC19_VG065700</name>
</gene>
<evidence type="ECO:0000256" key="4">
    <source>
        <dbReference type="SAM" id="MobiDB-lite"/>
    </source>
</evidence>
<dbReference type="EMBL" id="CM026426">
    <property type="protein sequence ID" value="KAG0572073.1"/>
    <property type="molecule type" value="Genomic_DNA"/>
</dbReference>
<dbReference type="InterPro" id="IPR014906">
    <property type="entry name" value="PRP4-like"/>
</dbReference>
<proteinExistence type="predicted"/>
<feature type="repeat" description="WD" evidence="3">
    <location>
        <begin position="504"/>
        <end position="540"/>
    </location>
</feature>
<dbReference type="PROSITE" id="PS00678">
    <property type="entry name" value="WD_REPEATS_1"/>
    <property type="match status" value="3"/>
</dbReference>
<comment type="caution">
    <text evidence="6">The sequence shown here is derived from an EMBL/GenBank/DDBJ whole genome shotgun (WGS) entry which is preliminary data.</text>
</comment>
<name>A0A8T0HN09_CERPU</name>
<dbReference type="InterPro" id="IPR001680">
    <property type="entry name" value="WD40_rpt"/>
</dbReference>
<accession>A0A8T0HN09</accession>
<evidence type="ECO:0000256" key="2">
    <source>
        <dbReference type="ARBA" id="ARBA00022737"/>
    </source>
</evidence>
<dbReference type="GO" id="GO:0017070">
    <property type="term" value="F:U6 snRNA binding"/>
    <property type="evidence" value="ECO:0007669"/>
    <property type="project" value="TreeGrafter"/>
</dbReference>
<dbReference type="PRINTS" id="PR00320">
    <property type="entry name" value="GPROTEINBRPT"/>
</dbReference>
<reference evidence="6" key="1">
    <citation type="submission" date="2020-06" db="EMBL/GenBank/DDBJ databases">
        <title>WGS assembly of Ceratodon purpureus strain R40.</title>
        <authorList>
            <person name="Carey S.B."/>
            <person name="Jenkins J."/>
            <person name="Shu S."/>
            <person name="Lovell J.T."/>
            <person name="Sreedasyam A."/>
            <person name="Maumus F."/>
            <person name="Tiley G.P."/>
            <person name="Fernandez-Pozo N."/>
            <person name="Barry K."/>
            <person name="Chen C."/>
            <person name="Wang M."/>
            <person name="Lipzen A."/>
            <person name="Daum C."/>
            <person name="Saski C.A."/>
            <person name="Payton A.C."/>
            <person name="Mcbreen J.C."/>
            <person name="Conrad R.E."/>
            <person name="Kollar L.M."/>
            <person name="Olsson S."/>
            <person name="Huttunen S."/>
            <person name="Landis J.B."/>
            <person name="Wickett N.J."/>
            <person name="Johnson M.G."/>
            <person name="Rensing S.A."/>
            <person name="Grimwood J."/>
            <person name="Schmutz J."/>
            <person name="Mcdaniel S.F."/>
        </authorList>
    </citation>
    <scope>NUCLEOTIDE SEQUENCE</scope>
    <source>
        <strain evidence="6">R40</strain>
    </source>
</reference>
<feature type="domain" description="Pre-mRNA processing factor 4 (PRP4)-like" evidence="5">
    <location>
        <begin position="103"/>
        <end position="156"/>
    </location>
</feature>
<dbReference type="SUPFAM" id="SSF50978">
    <property type="entry name" value="WD40 repeat-like"/>
    <property type="match status" value="1"/>
</dbReference>
<protein>
    <recommendedName>
        <fullName evidence="5">Pre-mRNA processing factor 4 (PRP4)-like domain-containing protein</fullName>
    </recommendedName>
</protein>
<keyword evidence="2" id="KW-0677">Repeat</keyword>
<evidence type="ECO:0000256" key="3">
    <source>
        <dbReference type="PROSITE-ProRule" id="PRU00221"/>
    </source>
</evidence>
<feature type="repeat" description="WD" evidence="3">
    <location>
        <begin position="240"/>
        <end position="281"/>
    </location>
</feature>
<dbReference type="FunFam" id="2.130.10.10:FF:000689">
    <property type="entry name" value="U4/U6 small nuclear ribonucleoprotein PRP4-like protein"/>
    <property type="match status" value="1"/>
</dbReference>
<dbReference type="PANTHER" id="PTHR19846:SF0">
    <property type="entry name" value="PRE-MRNA PROCESSING FACTOR 4"/>
    <property type="match status" value="1"/>
</dbReference>
<dbReference type="Gene3D" id="4.10.280.110">
    <property type="entry name" value="Pre-mRNA processing factor 4 domain"/>
    <property type="match status" value="1"/>
</dbReference>
<dbReference type="SMART" id="SM00500">
    <property type="entry name" value="SFM"/>
    <property type="match status" value="1"/>
</dbReference>
<feature type="repeat" description="WD" evidence="3">
    <location>
        <begin position="419"/>
        <end position="460"/>
    </location>
</feature>
<dbReference type="Proteomes" id="UP000822688">
    <property type="component" value="Chromosome V"/>
</dbReference>
<dbReference type="InterPro" id="IPR015943">
    <property type="entry name" value="WD40/YVTN_repeat-like_dom_sf"/>
</dbReference>
<dbReference type="SMART" id="SM00320">
    <property type="entry name" value="WD40"/>
    <property type="match status" value="7"/>
</dbReference>
<sequence>MADLFLPPGVPAAAHGDVDMDPLPDPPHPAHLNAAQDPSSSSEDEDDDAPDSSADSGDHPMVDGDDADRYLASEESQCARDRKEQLVQQLLMKRRAAALAVPTNDSAVRQRLRHLGHPITLFGEREMERRDRLRVILAKLDADGDLDKLVQAHEASADTRGEEAYQESVPDDVQPLQLFYTEGSSELLECRQGILKYSLPRAKARFERAKRMRTERDEDEDAETDEMLRSMAETTLDCSEIGDGRPLSSCAFSPDASMLVTGSWTGVAKLWSVPDVKLLGTFKGHHTERVTDVVFHPAACKTLGVEAENVATVATASADRTTVLWSRKGKKLQSYEGHLDRLARIAFHPSGAYIGTASFDKTWRLWDVNTGIELLLQEGHSRSVYGLAFQQDGALAASCGMDALARVWDLRTGKSVLALEGHVKSVYGVDFSPNGYHLATGSDDHTCRVWDLRKKQCLYIIPAHNSLISQVKYEPSEGYFLVTASFDNTVRIWSILDFKPVKTLVGHESKVAGVDVSADGSYIATVSHDRTIKLWSHYNS</sequence>
<dbReference type="InterPro" id="IPR019775">
    <property type="entry name" value="WD40_repeat_CS"/>
</dbReference>
<evidence type="ECO:0000256" key="1">
    <source>
        <dbReference type="ARBA" id="ARBA00022574"/>
    </source>
</evidence>
<keyword evidence="7" id="KW-1185">Reference proteome</keyword>
<dbReference type="InterPro" id="IPR036322">
    <property type="entry name" value="WD40_repeat_dom_sf"/>
</dbReference>
<dbReference type="CDD" id="cd00200">
    <property type="entry name" value="WD40"/>
    <property type="match status" value="1"/>
</dbReference>
<dbReference type="AlphaFoldDB" id="A0A8T0HN09"/>
<dbReference type="InterPro" id="IPR036285">
    <property type="entry name" value="PRP4-like_sf"/>
</dbReference>
<dbReference type="Pfam" id="PF00400">
    <property type="entry name" value="WD40"/>
    <property type="match status" value="7"/>
</dbReference>